<feature type="compositionally biased region" description="Basic and acidic residues" evidence="4">
    <location>
        <begin position="410"/>
        <end position="420"/>
    </location>
</feature>
<name>A0A543CDP0_9ACTN</name>
<keyword evidence="3" id="KW-0732">Signal</keyword>
<evidence type="ECO:0000256" key="4">
    <source>
        <dbReference type="SAM" id="MobiDB-lite"/>
    </source>
</evidence>
<dbReference type="Pfam" id="PF01547">
    <property type="entry name" value="SBP_bac_1"/>
    <property type="match status" value="1"/>
</dbReference>
<dbReference type="GO" id="GO:1901982">
    <property type="term" value="F:maltose binding"/>
    <property type="evidence" value="ECO:0007669"/>
    <property type="project" value="TreeGrafter"/>
</dbReference>
<dbReference type="AlphaFoldDB" id="A0A543CDP0"/>
<dbReference type="RefSeq" id="WP_141952853.1">
    <property type="nucleotide sequence ID" value="NZ_VFOZ01000001.1"/>
</dbReference>
<evidence type="ECO:0000256" key="2">
    <source>
        <dbReference type="ARBA" id="ARBA00022448"/>
    </source>
</evidence>
<dbReference type="EMBL" id="VFOZ01000001">
    <property type="protein sequence ID" value="TQL95047.1"/>
    <property type="molecule type" value="Genomic_DNA"/>
</dbReference>
<protein>
    <submittedName>
        <fullName evidence="5">N,N'-diacetylchitobiose transport system substrate-binding protein</fullName>
    </submittedName>
</protein>
<evidence type="ECO:0000313" key="5">
    <source>
        <dbReference type="EMBL" id="TQL95047.1"/>
    </source>
</evidence>
<organism evidence="5 6">
    <name type="scientific">Actinoallomurus bryophytorum</name>
    <dbReference type="NCBI Taxonomy" id="1490222"/>
    <lineage>
        <taxon>Bacteria</taxon>
        <taxon>Bacillati</taxon>
        <taxon>Actinomycetota</taxon>
        <taxon>Actinomycetes</taxon>
        <taxon>Streptosporangiales</taxon>
        <taxon>Thermomonosporaceae</taxon>
        <taxon>Actinoallomurus</taxon>
    </lineage>
</organism>
<dbReference type="GO" id="GO:0015768">
    <property type="term" value="P:maltose transport"/>
    <property type="evidence" value="ECO:0007669"/>
    <property type="project" value="TreeGrafter"/>
</dbReference>
<evidence type="ECO:0000313" key="6">
    <source>
        <dbReference type="Proteomes" id="UP000316096"/>
    </source>
</evidence>
<dbReference type="PANTHER" id="PTHR30061">
    <property type="entry name" value="MALTOSE-BINDING PERIPLASMIC PROTEIN"/>
    <property type="match status" value="1"/>
</dbReference>
<dbReference type="PANTHER" id="PTHR30061:SF50">
    <property type="entry name" value="MALTOSE_MALTODEXTRIN-BINDING PERIPLASMIC PROTEIN"/>
    <property type="match status" value="1"/>
</dbReference>
<dbReference type="Proteomes" id="UP000316096">
    <property type="component" value="Unassembled WGS sequence"/>
</dbReference>
<feature type="region of interest" description="Disordered" evidence="4">
    <location>
        <begin position="409"/>
        <end position="428"/>
    </location>
</feature>
<evidence type="ECO:0000256" key="3">
    <source>
        <dbReference type="ARBA" id="ARBA00022729"/>
    </source>
</evidence>
<accession>A0A543CDP0</accession>
<comment type="caution">
    <text evidence="5">The sequence shown here is derived from an EMBL/GenBank/DDBJ whole genome shotgun (WGS) entry which is preliminary data.</text>
</comment>
<dbReference type="SUPFAM" id="SSF53850">
    <property type="entry name" value="Periplasmic binding protein-like II"/>
    <property type="match status" value="1"/>
</dbReference>
<dbReference type="InterPro" id="IPR006059">
    <property type="entry name" value="SBP"/>
</dbReference>
<evidence type="ECO:0000256" key="1">
    <source>
        <dbReference type="ARBA" id="ARBA00008520"/>
    </source>
</evidence>
<comment type="similarity">
    <text evidence="1">Belongs to the bacterial solute-binding protein 1 family.</text>
</comment>
<dbReference type="GO" id="GO:0055052">
    <property type="term" value="C:ATP-binding cassette (ABC) transporter complex, substrate-binding subunit-containing"/>
    <property type="evidence" value="ECO:0007669"/>
    <property type="project" value="TreeGrafter"/>
</dbReference>
<dbReference type="Gene3D" id="3.40.190.10">
    <property type="entry name" value="Periplasmic binding protein-like II"/>
    <property type="match status" value="2"/>
</dbReference>
<gene>
    <name evidence="5" type="ORF">FB559_0540</name>
</gene>
<dbReference type="PROSITE" id="PS51257">
    <property type="entry name" value="PROKAR_LIPOPROTEIN"/>
    <property type="match status" value="1"/>
</dbReference>
<sequence>MRYTKAAAAAVALAVAITGCGSKKKDDSAAKPADPAKIVVWQMGDGSPEQTKFLDGVTAEFRQKHPNTAVEIQYIPWPQATQKFQTAIASGSGPDVTEVGNTDVQSWAEQGAFADITDKMGSWAEGKTLSKGALANDQLDGKTYAAPWYGGVRAVWYHKDWFTDLGIQPPKTWADLEAAAKTIQDKKKVPGIAAPSDFTNGILSFVWANGGDVATKQGDKWVGTLDQPQAKEAIEFYAGLVNKDKVAPDKYVGKNELQGPQQDFALGKVGMYMDGSWALPQLEKVNKKDEKNWGVFPIPGKTGGLAPVFSGGSDLAVWKDSKYKDVAFDYLTTLDSKKDAKTFADTLKFLPQFTDVLQGGSYQADPIMGPFAQAAASGVKFTPNSKGWADYEGAKKILPNAVKAIMQGKSADDELKKADEQAGTLLNQ</sequence>
<dbReference type="GO" id="GO:0042956">
    <property type="term" value="P:maltodextrin transmembrane transport"/>
    <property type="evidence" value="ECO:0007669"/>
    <property type="project" value="TreeGrafter"/>
</dbReference>
<dbReference type="OrthoDB" id="9780991at2"/>
<reference evidence="5 6" key="1">
    <citation type="submission" date="2019-06" db="EMBL/GenBank/DDBJ databases">
        <title>Sequencing the genomes of 1000 actinobacteria strains.</title>
        <authorList>
            <person name="Klenk H.-P."/>
        </authorList>
    </citation>
    <scope>NUCLEOTIDE SEQUENCE [LARGE SCALE GENOMIC DNA]</scope>
    <source>
        <strain evidence="5 6">DSM 102200</strain>
    </source>
</reference>
<keyword evidence="6" id="KW-1185">Reference proteome</keyword>
<proteinExistence type="inferred from homology"/>
<keyword evidence="2" id="KW-0813">Transport</keyword>